<feature type="region of interest" description="Disordered" evidence="1">
    <location>
        <begin position="387"/>
        <end position="447"/>
    </location>
</feature>
<organism evidence="3 4">
    <name type="scientific">Cryomyces minteri</name>
    <dbReference type="NCBI Taxonomy" id="331657"/>
    <lineage>
        <taxon>Eukaryota</taxon>
        <taxon>Fungi</taxon>
        <taxon>Dikarya</taxon>
        <taxon>Ascomycota</taxon>
        <taxon>Pezizomycotina</taxon>
        <taxon>Dothideomycetes</taxon>
        <taxon>Dothideomycetes incertae sedis</taxon>
        <taxon>Cryomyces</taxon>
    </lineage>
</organism>
<evidence type="ECO:0000313" key="4">
    <source>
        <dbReference type="Proteomes" id="UP000308768"/>
    </source>
</evidence>
<accession>A0A4U0WJ81</accession>
<dbReference type="Proteomes" id="UP000308768">
    <property type="component" value="Unassembled WGS sequence"/>
</dbReference>
<dbReference type="PANTHER" id="PTHR28026:SF9">
    <property type="entry name" value="2-HYDROXY-PALMITIC ACID DIOXYGENASE MPO1"/>
    <property type="match status" value="1"/>
</dbReference>
<feature type="compositionally biased region" description="Low complexity" evidence="1">
    <location>
        <begin position="403"/>
        <end position="413"/>
    </location>
</feature>
<keyword evidence="2" id="KW-1133">Transmembrane helix</keyword>
<evidence type="ECO:0008006" key="5">
    <source>
        <dbReference type="Google" id="ProtNLM"/>
    </source>
</evidence>
<feature type="region of interest" description="Disordered" evidence="1">
    <location>
        <begin position="461"/>
        <end position="486"/>
    </location>
</feature>
<evidence type="ECO:0000256" key="2">
    <source>
        <dbReference type="SAM" id="Phobius"/>
    </source>
</evidence>
<feature type="region of interest" description="Disordered" evidence="1">
    <location>
        <begin position="513"/>
        <end position="537"/>
    </location>
</feature>
<feature type="transmembrane region" description="Helical" evidence="2">
    <location>
        <begin position="120"/>
        <end position="140"/>
    </location>
</feature>
<proteinExistence type="predicted"/>
<name>A0A4U0WJ81_9PEZI</name>
<reference evidence="3 4" key="1">
    <citation type="submission" date="2017-03" db="EMBL/GenBank/DDBJ databases">
        <title>Genomes of endolithic fungi from Antarctica.</title>
        <authorList>
            <person name="Coleine C."/>
            <person name="Masonjones S."/>
            <person name="Stajich J.E."/>
        </authorList>
    </citation>
    <scope>NUCLEOTIDE SEQUENCE [LARGE SCALE GENOMIC DNA]</scope>
    <source>
        <strain evidence="3 4">CCFEE 5187</strain>
    </source>
</reference>
<sequence>MALNLEKQLLFYGSYHHDPATNSPAVPLPSILSIPNLPANAGTIAAILYSTLYVLMEPVAGGLLVPLLLGGTAYANHLTATYRSTANYWALGIHVCSWIAQFIGHGSFEGRAPALLDNLVQAFFLAPFFVWFEILFFFGYRPELKSRLDKAIAKEVEKFRDSKKTVGGNMCGGNRSTITATPTINGSVNTISSMGMVFSSPSVYISFETLYAVDTAGSTVGAPMSSFILPQPANAVSTQCGTYQFGRGSGHGTALSYADLNYPVPWSAYSCMSKCRPDGRGCKTIWDDFVPILAFPTDAGLIGVDPAAEAASSPVRRLLDDCLTAQSSFYTGFAELLTAAAGGENGNVSANEPAGLIASLLGNPTRSAAGPVQNDATTAVDQAAPLGAAQPASSKNVEASRVPDPSTPSQNSPTSPPLQALAGAQGSNSAIAPADPAPPSTGAPQAAAAPVLVGTHRVSAAPSGSGGVIIDGQTLPPGAKTTVDNTPISVAEGGIVVGGNGNGGGSTVPIAARPQGHATPAPTVGGPGTTPDPSSPGGVVVGGQTLQPGETTIINNTPVSVASGAIVVGGSSTIPVAATSIIAATPLATVGGQVISLDPANPGGVVANGQTLKTGAQINIGTTPVVVGTGSLVVGSSVIAISTAGSSNKFPNAVVSAAQAGTTASQAVFTVGSQTFTARASQSRFVVGSVTITAGGAAATAGNGQVVSLGPQGVVVGSSTIVFSAAAPTPAAVFTIGSQPYTVNAGGSVVIGSSTLSMGGPAVTASGQVVSLASQGVVVGGSTIAFSAQPTASGAVVTIGGQTYTAINSAGSFVLGSTSFAAGQVATLSGVVVSAGPSGIVIGGSTVPVSALSPAAAAAATSGAVITLGGQTYTAAASAGSFVVGSSTLTAGQIATIAGTVVSAGPSGLVVGSSTVPFSALHPAIASGAVFTVGGQTYTAVDPSGDVVIGSMTLTPGQVATISGTVLSVASGGLVVGSSTVPFSALAAGSTAGTTAQVEAIVTLGSQTYTATEESGASGVVMIGGSTLSIGGPAATIDGQVVSEGASGLVVGGSSTALFSTVAASATNSAGAGSSVATAFGTGTGSAGAAGTSAGTTQKAAAARRPVPWSGSLRGGLAMVLGSLAFLG</sequence>
<evidence type="ECO:0000256" key="1">
    <source>
        <dbReference type="SAM" id="MobiDB-lite"/>
    </source>
</evidence>
<keyword evidence="2" id="KW-0472">Membrane</keyword>
<dbReference type="InterPro" id="IPR009305">
    <property type="entry name" value="Mpo1-like"/>
</dbReference>
<dbReference type="GO" id="GO:0016020">
    <property type="term" value="C:membrane"/>
    <property type="evidence" value="ECO:0007669"/>
    <property type="project" value="GOC"/>
</dbReference>
<dbReference type="OrthoDB" id="2124888at2759"/>
<gene>
    <name evidence="3" type="ORF">B0A49_11645</name>
</gene>
<evidence type="ECO:0000313" key="3">
    <source>
        <dbReference type="EMBL" id="TKA62727.1"/>
    </source>
</evidence>
<dbReference type="EMBL" id="NAJN01001514">
    <property type="protein sequence ID" value="TKA62727.1"/>
    <property type="molecule type" value="Genomic_DNA"/>
</dbReference>
<keyword evidence="4" id="KW-1185">Reference proteome</keyword>
<dbReference type="Pfam" id="PF06127">
    <property type="entry name" value="Mpo1-like"/>
    <property type="match status" value="1"/>
</dbReference>
<dbReference type="AlphaFoldDB" id="A0A4U0WJ81"/>
<feature type="transmembrane region" description="Helical" evidence="2">
    <location>
        <begin position="88"/>
        <end position="108"/>
    </location>
</feature>
<dbReference type="GO" id="GO:0005783">
    <property type="term" value="C:endoplasmic reticulum"/>
    <property type="evidence" value="ECO:0007669"/>
    <property type="project" value="TreeGrafter"/>
</dbReference>
<protein>
    <recommendedName>
        <fullName evidence="5">DUF962 domain-containing protein</fullName>
    </recommendedName>
</protein>
<dbReference type="GO" id="GO:0046521">
    <property type="term" value="P:sphingoid catabolic process"/>
    <property type="evidence" value="ECO:0007669"/>
    <property type="project" value="TreeGrafter"/>
</dbReference>
<keyword evidence="2" id="KW-0812">Transmembrane</keyword>
<feature type="compositionally biased region" description="Low complexity" evidence="1">
    <location>
        <begin position="516"/>
        <end position="537"/>
    </location>
</feature>
<comment type="caution">
    <text evidence="3">The sequence shown here is derived from an EMBL/GenBank/DDBJ whole genome shotgun (WGS) entry which is preliminary data.</text>
</comment>
<dbReference type="PANTHER" id="PTHR28026">
    <property type="entry name" value="DUF962 DOMAIN PROTEIN (AFU_ORTHOLOGUE AFUA_8G05310)"/>
    <property type="match status" value="1"/>
</dbReference>
<feature type="transmembrane region" description="Helical" evidence="2">
    <location>
        <begin position="59"/>
        <end position="76"/>
    </location>
</feature>